<feature type="region of interest" description="Disordered" evidence="4">
    <location>
        <begin position="1"/>
        <end position="251"/>
    </location>
</feature>
<feature type="compositionally biased region" description="Gly residues" evidence="4">
    <location>
        <begin position="11"/>
        <end position="22"/>
    </location>
</feature>
<feature type="region of interest" description="Disordered" evidence="4">
    <location>
        <begin position="500"/>
        <end position="728"/>
    </location>
</feature>
<sequence length="882" mass="97551">MPGRQAHGRPLMGGGGGGGGGQAKKRQAQKARSKSTKRAADAFSIANKELGEQTRRTPRNRELDADLGPGKRARQDSDDDEDDDDDADDAPPRKMRRGQNQDDDVEYGSDSSGNEWRIGVGEDDEDSDIDSDEAFGESDNEKFDGYAFGGSKKKAQDEDSDDDDESLGSDAIDLADALDQSMSDDDDGAEEDEDSDEKGSDSDDGDSDENSAESEDDDVSESGVTDWVKKFSGVGDEDEEEQAAPQKSKIDLKDLGLLGVSDSQLKKSLKMMSKEEKSSKPAKLEVPLARRQQAQLDRAAAYEQTNKTLDRWTETVKQNRRADRLMFPLPQTETGLARHDNTEIAPLNPKASSNELERTILGIMEESGLGPKAAQDGGDQVDEDGQTLSRKDIQDLWQAKRRERELKSREEARAKRIKKIKSKAYHRVHRKEREKNEIKEHEAAVEAGEVDSEDEREARDRQRANERMGARHKESKWAKMAKKGGLAVWDDSVRAGMADMARRDEELRRRVEGQGQGSDDDSDYSADSEDVDDRKRLLNELRDVQNADDEPHKSKLMNMSFMQRSEAAKRKENDDLINQIRRELASDDEGFDDEPEAEEVGRRTFGQPGAKKEPAPSKSKKDKAKAEPTQDAAGADDTPTTSGSRNAPIPTPREVAVSETGGAWSAAAPSKPARKQNGKREDKGSNVLDLDSSVAIVKAPASKPKAAPSKQHATAVAGDSSDDDDSHLIQFREQDLLDKAFGGLDVVADFEAEKRAAESEDDEKVIDNTLPGWGSWVGDGVSARDKKRHAGRFLTKVDGIKKDKRKDAKMKNVIMNERRIKKNSKYLASQMPHPFESVAQYERSLRVPVGPEWVTKKTHQDATKPRVIVKQGIIAPMAKPMQ</sequence>
<dbReference type="InterPro" id="IPR006709">
    <property type="entry name" value="SSU_processome_Utp14"/>
</dbReference>
<feature type="compositionally biased region" description="Basic residues" evidence="4">
    <location>
        <begin position="417"/>
        <end position="430"/>
    </location>
</feature>
<feature type="compositionally biased region" description="Acidic residues" evidence="4">
    <location>
        <begin position="158"/>
        <end position="167"/>
    </location>
</feature>
<dbReference type="GO" id="GO:0032040">
    <property type="term" value="C:small-subunit processome"/>
    <property type="evidence" value="ECO:0007669"/>
    <property type="project" value="InterPro"/>
</dbReference>
<protein>
    <submittedName>
        <fullName evidence="5">Uncharacterized protein</fullName>
    </submittedName>
</protein>
<dbReference type="Proteomes" id="UP000829685">
    <property type="component" value="Unassembled WGS sequence"/>
</dbReference>
<feature type="region of interest" description="Disordered" evidence="4">
    <location>
        <begin position="417"/>
        <end position="482"/>
    </location>
</feature>
<dbReference type="AlphaFoldDB" id="A0A9P9WWT0"/>
<feature type="compositionally biased region" description="Basic residues" evidence="4">
    <location>
        <begin position="23"/>
        <end position="37"/>
    </location>
</feature>
<feature type="compositionally biased region" description="Acidic residues" evidence="4">
    <location>
        <begin position="518"/>
        <end position="531"/>
    </location>
</feature>
<proteinExistence type="predicted"/>
<feature type="compositionally biased region" description="Acidic residues" evidence="4">
    <location>
        <begin position="182"/>
        <end position="220"/>
    </location>
</feature>
<dbReference type="PANTHER" id="PTHR14150">
    <property type="entry name" value="U3 SMALL NUCLEOLAR RNA-ASSOCIATED PROTEIN 14"/>
    <property type="match status" value="1"/>
</dbReference>
<feature type="compositionally biased region" description="Basic and acidic residues" evidence="4">
    <location>
        <begin position="566"/>
        <end position="585"/>
    </location>
</feature>
<keyword evidence="3" id="KW-0539">Nucleus</keyword>
<organism evidence="5 6">
    <name type="scientific">Neoarthrinium moseri</name>
    <dbReference type="NCBI Taxonomy" id="1658444"/>
    <lineage>
        <taxon>Eukaryota</taxon>
        <taxon>Fungi</taxon>
        <taxon>Dikarya</taxon>
        <taxon>Ascomycota</taxon>
        <taxon>Pezizomycotina</taxon>
        <taxon>Sordariomycetes</taxon>
        <taxon>Xylariomycetidae</taxon>
        <taxon>Amphisphaeriales</taxon>
        <taxon>Apiosporaceae</taxon>
        <taxon>Neoarthrinium</taxon>
    </lineage>
</organism>
<feature type="region of interest" description="Disordered" evidence="4">
    <location>
        <begin position="323"/>
        <end position="353"/>
    </location>
</feature>
<feature type="region of interest" description="Disordered" evidence="4">
    <location>
        <begin position="368"/>
        <end position="395"/>
    </location>
</feature>
<reference evidence="5" key="1">
    <citation type="submission" date="2021-03" db="EMBL/GenBank/DDBJ databases">
        <title>Revisited historic fungal species revealed as producer of novel bioactive compounds through whole genome sequencing and comparative genomics.</title>
        <authorList>
            <person name="Vignolle G.A."/>
            <person name="Hochenegger N."/>
            <person name="Mach R.L."/>
            <person name="Mach-Aigner A.R."/>
            <person name="Javad Rahimi M."/>
            <person name="Salim K.A."/>
            <person name="Chan C.M."/>
            <person name="Lim L.B.L."/>
            <person name="Cai F."/>
            <person name="Druzhinina I.S."/>
            <person name="U'Ren J.M."/>
            <person name="Derntl C."/>
        </authorList>
    </citation>
    <scope>NUCLEOTIDE SEQUENCE</scope>
    <source>
        <strain evidence="5">TUCIM 5799</strain>
    </source>
</reference>
<feature type="compositionally biased region" description="Acidic residues" evidence="4">
    <location>
        <begin position="586"/>
        <end position="598"/>
    </location>
</feature>
<evidence type="ECO:0000256" key="3">
    <source>
        <dbReference type="ARBA" id="ARBA00023242"/>
    </source>
</evidence>
<feature type="compositionally biased region" description="Acidic residues" evidence="4">
    <location>
        <begin position="121"/>
        <end position="138"/>
    </location>
</feature>
<accession>A0A9P9WWT0</accession>
<dbReference type="GO" id="GO:0006364">
    <property type="term" value="P:rRNA processing"/>
    <property type="evidence" value="ECO:0007669"/>
    <property type="project" value="InterPro"/>
</dbReference>
<evidence type="ECO:0000313" key="6">
    <source>
        <dbReference type="Proteomes" id="UP000829685"/>
    </source>
</evidence>
<feature type="compositionally biased region" description="Basic and acidic residues" evidence="4">
    <location>
        <begin position="532"/>
        <end position="553"/>
    </location>
</feature>
<keyword evidence="6" id="KW-1185">Reference proteome</keyword>
<dbReference type="PANTHER" id="PTHR14150:SF12">
    <property type="entry name" value="U3 SMALL NUCLEOLAR RNA-ASSOCIATED PROTEIN 14 HOMOLOG A"/>
    <property type="match status" value="1"/>
</dbReference>
<comment type="caution">
    <text evidence="5">The sequence shown here is derived from an EMBL/GenBank/DDBJ whole genome shotgun (WGS) entry which is preliminary data.</text>
</comment>
<feature type="compositionally biased region" description="Basic and acidic residues" evidence="4">
    <location>
        <begin position="500"/>
        <end position="512"/>
    </location>
</feature>
<gene>
    <name evidence="5" type="ORF">JX265_000967</name>
</gene>
<evidence type="ECO:0000256" key="2">
    <source>
        <dbReference type="ARBA" id="ARBA00022553"/>
    </source>
</evidence>
<dbReference type="Pfam" id="PF04615">
    <property type="entry name" value="Utp14"/>
    <property type="match status" value="1"/>
</dbReference>
<keyword evidence="2" id="KW-0597">Phosphoprotein</keyword>
<feature type="compositionally biased region" description="Acidic residues" evidence="4">
    <location>
        <begin position="77"/>
        <end position="89"/>
    </location>
</feature>
<evidence type="ECO:0000256" key="4">
    <source>
        <dbReference type="SAM" id="MobiDB-lite"/>
    </source>
</evidence>
<comment type="subcellular location">
    <subcellularLocation>
        <location evidence="1">Nucleus</location>
        <location evidence="1">Nucleolus</location>
    </subcellularLocation>
</comment>
<evidence type="ECO:0000256" key="1">
    <source>
        <dbReference type="ARBA" id="ARBA00004604"/>
    </source>
</evidence>
<feature type="compositionally biased region" description="Basic and acidic residues" evidence="4">
    <location>
        <begin position="431"/>
        <end position="444"/>
    </location>
</feature>
<feature type="compositionally biased region" description="Low complexity" evidence="4">
    <location>
        <begin position="698"/>
        <end position="710"/>
    </location>
</feature>
<feature type="compositionally biased region" description="Basic and acidic residues" evidence="4">
    <location>
        <begin position="456"/>
        <end position="477"/>
    </location>
</feature>
<feature type="compositionally biased region" description="Basic and acidic residues" evidence="4">
    <location>
        <begin position="49"/>
        <end position="64"/>
    </location>
</feature>
<evidence type="ECO:0000313" key="5">
    <source>
        <dbReference type="EMBL" id="KAI1880727.1"/>
    </source>
</evidence>
<name>A0A9P9WWT0_9PEZI</name>
<dbReference type="EMBL" id="JAFIMR010000002">
    <property type="protein sequence ID" value="KAI1880727.1"/>
    <property type="molecule type" value="Genomic_DNA"/>
</dbReference>